<sequence>LAKIRQQHSDILDDFEKDQILKAKEKTEEMERDTILLGDFLKQNDAVINKDFGSAVNIQLNRVQESIQQAQGVINHDPYTGSGSVHQKKADALYSMTAIQLLNEEASSAHDEL</sequence>
<accession>X6MEH5</accession>
<reference evidence="1 2" key="1">
    <citation type="journal article" date="2013" name="Curr. Biol.">
        <title>The Genome of the Foraminiferan Reticulomyxa filosa.</title>
        <authorList>
            <person name="Glockner G."/>
            <person name="Hulsmann N."/>
            <person name="Schleicher M."/>
            <person name="Noegel A.A."/>
            <person name="Eichinger L."/>
            <person name="Gallinger C."/>
            <person name="Pawlowski J."/>
            <person name="Sierra R."/>
            <person name="Euteneuer U."/>
            <person name="Pillet L."/>
            <person name="Moustafa A."/>
            <person name="Platzer M."/>
            <person name="Groth M."/>
            <person name="Szafranski K."/>
            <person name="Schliwa M."/>
        </authorList>
    </citation>
    <scope>NUCLEOTIDE SEQUENCE [LARGE SCALE GENOMIC DNA]</scope>
</reference>
<protein>
    <submittedName>
        <fullName evidence="1">Uncharacterized protein</fullName>
    </submittedName>
</protein>
<organism evidence="1 2">
    <name type="scientific">Reticulomyxa filosa</name>
    <dbReference type="NCBI Taxonomy" id="46433"/>
    <lineage>
        <taxon>Eukaryota</taxon>
        <taxon>Sar</taxon>
        <taxon>Rhizaria</taxon>
        <taxon>Retaria</taxon>
        <taxon>Foraminifera</taxon>
        <taxon>Monothalamids</taxon>
        <taxon>Reticulomyxidae</taxon>
        <taxon>Reticulomyxa</taxon>
    </lineage>
</organism>
<comment type="caution">
    <text evidence="1">The sequence shown here is derived from an EMBL/GenBank/DDBJ whole genome shotgun (WGS) entry which is preliminary data.</text>
</comment>
<name>X6MEH5_RETFI</name>
<dbReference type="Proteomes" id="UP000023152">
    <property type="component" value="Unassembled WGS sequence"/>
</dbReference>
<gene>
    <name evidence="1" type="ORF">RFI_25554</name>
</gene>
<feature type="non-terminal residue" evidence="1">
    <location>
        <position position="1"/>
    </location>
</feature>
<keyword evidence="2" id="KW-1185">Reference proteome</keyword>
<evidence type="ECO:0000313" key="2">
    <source>
        <dbReference type="Proteomes" id="UP000023152"/>
    </source>
</evidence>
<evidence type="ECO:0000313" key="1">
    <source>
        <dbReference type="EMBL" id="ETO11822.1"/>
    </source>
</evidence>
<proteinExistence type="predicted"/>
<dbReference type="EMBL" id="ASPP01021994">
    <property type="protein sequence ID" value="ETO11822.1"/>
    <property type="molecule type" value="Genomic_DNA"/>
</dbReference>
<dbReference type="AlphaFoldDB" id="X6MEH5"/>